<organism evidence="15 16">
    <name type="scientific">Maudiozyma exigua</name>
    <name type="common">Yeast</name>
    <name type="synonym">Kazachstania exigua</name>
    <dbReference type="NCBI Taxonomy" id="34358"/>
    <lineage>
        <taxon>Eukaryota</taxon>
        <taxon>Fungi</taxon>
        <taxon>Dikarya</taxon>
        <taxon>Ascomycota</taxon>
        <taxon>Saccharomycotina</taxon>
        <taxon>Saccharomycetes</taxon>
        <taxon>Saccharomycetales</taxon>
        <taxon>Saccharomycetaceae</taxon>
        <taxon>Maudiozyma</taxon>
    </lineage>
</organism>
<dbReference type="InterPro" id="IPR025709">
    <property type="entry name" value="Leu_tRNA-synth_edit"/>
</dbReference>
<comment type="similarity">
    <text evidence="2 11">Belongs to the class-I aminoacyl-tRNA synthetase family.</text>
</comment>
<dbReference type="InterPro" id="IPR009080">
    <property type="entry name" value="tRNAsynth_Ia_anticodon-bd"/>
</dbReference>
<comment type="caution">
    <text evidence="15">The sequence shown here is derived from an EMBL/GenBank/DDBJ whole genome shotgun (WGS) entry which is preliminary data.</text>
</comment>
<gene>
    <name evidence="15" type="primary">NAM2</name>
    <name evidence="15" type="ORF">C6P45_003078</name>
</gene>
<keyword evidence="8 11" id="KW-0030">Aminoacyl-tRNA synthetase</keyword>
<feature type="domain" description="Aminoacyl-tRNA synthetase class Ia" evidence="12">
    <location>
        <begin position="442"/>
        <end position="602"/>
    </location>
</feature>
<dbReference type="GO" id="GO:0005759">
    <property type="term" value="C:mitochondrial matrix"/>
    <property type="evidence" value="ECO:0007669"/>
    <property type="project" value="UniProtKB-SubCell"/>
</dbReference>
<protein>
    <recommendedName>
        <fullName evidence="3">leucine--tRNA ligase</fullName>
        <ecNumber evidence="3">6.1.1.4</ecNumber>
    </recommendedName>
    <alternativeName>
        <fullName evidence="9">Leucyl-tRNA synthetase</fullName>
    </alternativeName>
</protein>
<evidence type="ECO:0000256" key="11">
    <source>
        <dbReference type="RuleBase" id="RU363035"/>
    </source>
</evidence>
<dbReference type="InterPro" id="IPR002300">
    <property type="entry name" value="aa-tRNA-synth_Ia"/>
</dbReference>
<dbReference type="Gene3D" id="3.40.50.620">
    <property type="entry name" value="HUPs"/>
    <property type="match status" value="2"/>
</dbReference>
<dbReference type="Pfam" id="PF13603">
    <property type="entry name" value="tRNA-synt_1_2"/>
    <property type="match status" value="1"/>
</dbReference>
<evidence type="ECO:0000256" key="5">
    <source>
        <dbReference type="ARBA" id="ARBA00022741"/>
    </source>
</evidence>
<keyword evidence="7 11" id="KW-0648">Protein biosynthesis</keyword>
<dbReference type="GO" id="GO:0005524">
    <property type="term" value="F:ATP binding"/>
    <property type="evidence" value="ECO:0007669"/>
    <property type="project" value="UniProtKB-KW"/>
</dbReference>
<dbReference type="InterPro" id="IPR015413">
    <property type="entry name" value="Methionyl/Leucyl_tRNA_Synth"/>
</dbReference>
<proteinExistence type="inferred from homology"/>
<evidence type="ECO:0000256" key="3">
    <source>
        <dbReference type="ARBA" id="ARBA00013164"/>
    </source>
</evidence>
<dbReference type="Proteomes" id="UP000750334">
    <property type="component" value="Unassembled WGS sequence"/>
</dbReference>
<evidence type="ECO:0000313" key="15">
    <source>
        <dbReference type="EMBL" id="KAG0672394.1"/>
    </source>
</evidence>
<dbReference type="CDD" id="cd00812">
    <property type="entry name" value="LeuRS_core"/>
    <property type="match status" value="1"/>
</dbReference>
<dbReference type="SUPFAM" id="SSF52374">
    <property type="entry name" value="Nucleotidylyl transferase"/>
    <property type="match status" value="1"/>
</dbReference>
<evidence type="ECO:0000259" key="12">
    <source>
        <dbReference type="Pfam" id="PF00133"/>
    </source>
</evidence>
<dbReference type="GO" id="GO:0006429">
    <property type="term" value="P:leucyl-tRNA aminoacylation"/>
    <property type="evidence" value="ECO:0007669"/>
    <property type="project" value="InterPro"/>
</dbReference>
<dbReference type="InterPro" id="IPR002302">
    <property type="entry name" value="Leu-tRNA-ligase"/>
</dbReference>
<evidence type="ECO:0000259" key="14">
    <source>
        <dbReference type="Pfam" id="PF13603"/>
    </source>
</evidence>
<name>A0A9P7BD99_MAUEX</name>
<dbReference type="FunFam" id="3.40.50.620:FF:000003">
    <property type="entry name" value="Leucine--tRNA ligase"/>
    <property type="match status" value="1"/>
</dbReference>
<accession>A0A9P7BD99</accession>
<dbReference type="PANTHER" id="PTHR43740">
    <property type="entry name" value="LEUCYL-TRNA SYNTHETASE"/>
    <property type="match status" value="1"/>
</dbReference>
<dbReference type="EC" id="6.1.1.4" evidence="3"/>
<dbReference type="SUPFAM" id="SSF50677">
    <property type="entry name" value="ValRS/IleRS/LeuRS editing domain"/>
    <property type="match status" value="1"/>
</dbReference>
<evidence type="ECO:0000256" key="1">
    <source>
        <dbReference type="ARBA" id="ARBA00004305"/>
    </source>
</evidence>
<evidence type="ECO:0000256" key="6">
    <source>
        <dbReference type="ARBA" id="ARBA00022840"/>
    </source>
</evidence>
<evidence type="ECO:0000256" key="9">
    <source>
        <dbReference type="ARBA" id="ARBA00030520"/>
    </source>
</evidence>
<sequence>MSNLPKASTEVISKINKLSQRLINISEKWKPITLKGIQTPVGNINLVKNKPESMYILSMFPYPSGMLHMGHLRVYVISDSLNRYYQQRGHKVIHPMGWDAFGLPAENAAIERGINPKVWTDQNIDKMKKQLSNMLGNFSWEREVKTCDPNYYKFTQWIFLKMYERGLAYRKEAEINWDPVDKTVLANEQVDAKGRSWRSGAIVEKKMLNQWFLKITNYTEDLLKDLKLLKDWPSKVKTMQKNWIGKSKGVRITLETDCEECKTLSVYTTRAETISVVKFIALSYDHPIVTKFSETNQDLKKYVDTIHDLPDDSKSGFRIPNISAINPWTKQSVPIFVAPYVISSYANEEGVRGAAVMGVPGHDSRDFVFSKLNLPDEPIETCIKPITTIFSDPNIVPFTEAIGYMKDNTGDMTGKASTTARDLMVEKMTKDGIAYKVDQYRLRDWLISRQRYWGTPIPIIHCDSCGPVPVPEKDLPVILPDTHTLSAKGGNPLSNIPEFVDVKCPSCGGDAKRDTDTMDTFIDSSWYYFRYLDNKNMTLPFDYDKASKNIPVNIYIGGVEHAILHLLYSRFVSKFLGSMNMWDGSKNSFEPFNQLVTQGMVHGKTYVNPATGKFLKPNELEKTDKGAFVKETGERAEVTYEKMSKSKYNGADPDECISTHGPDATRAHILFQAPVPDVLSWDETKIIGVERWLQKIISLTGRVIDFKEFENGYQTPKEDDLNEFEVEFHNEIERLIRSITVSFERCQHQNTIISDYMKITQVLEKASLNRKVRDEMIMLNLQKLVSVIYPVTPSISEEVASMIKEKQPALADWNHYEWPKREKITEWQLKHYQVVINGRTKFKFVAEKDLFKKGMDFVYEKLLNDPVGRPYLVNRTYDKMILKYNIVSFVFKKAKKT</sequence>
<comment type="subcellular location">
    <subcellularLocation>
        <location evidence="1">Mitochondrion matrix</location>
    </subcellularLocation>
</comment>
<keyword evidence="6 11" id="KW-0067">ATP-binding</keyword>
<dbReference type="Pfam" id="PF00133">
    <property type="entry name" value="tRNA-synt_1"/>
    <property type="match status" value="1"/>
</dbReference>
<dbReference type="FunFam" id="1.10.730.10:FF:000002">
    <property type="entry name" value="Leucine--tRNA ligase"/>
    <property type="match status" value="1"/>
</dbReference>
<feature type="domain" description="Leucyl-tRNA synthetase editing" evidence="14">
    <location>
        <begin position="241"/>
        <end position="427"/>
    </location>
</feature>
<dbReference type="Pfam" id="PF09334">
    <property type="entry name" value="tRNA-synt_1g"/>
    <property type="match status" value="1"/>
</dbReference>
<keyword evidence="16" id="KW-1185">Reference proteome</keyword>
<dbReference type="InterPro" id="IPR009008">
    <property type="entry name" value="Val/Leu/Ile-tRNA-synth_edit"/>
</dbReference>
<evidence type="ECO:0000256" key="4">
    <source>
        <dbReference type="ARBA" id="ARBA00022598"/>
    </source>
</evidence>
<evidence type="ECO:0000256" key="2">
    <source>
        <dbReference type="ARBA" id="ARBA00005594"/>
    </source>
</evidence>
<feature type="domain" description="Methionyl/Leucyl tRNA synthetase" evidence="13">
    <location>
        <begin position="55"/>
        <end position="192"/>
    </location>
</feature>
<dbReference type="PANTHER" id="PTHR43740:SF2">
    <property type="entry name" value="LEUCINE--TRNA LIGASE, MITOCHONDRIAL"/>
    <property type="match status" value="1"/>
</dbReference>
<dbReference type="GO" id="GO:0002161">
    <property type="term" value="F:aminoacyl-tRNA deacylase activity"/>
    <property type="evidence" value="ECO:0007669"/>
    <property type="project" value="InterPro"/>
</dbReference>
<dbReference type="PRINTS" id="PR00985">
    <property type="entry name" value="TRNASYNTHLEU"/>
</dbReference>
<dbReference type="GO" id="GO:0004823">
    <property type="term" value="F:leucine-tRNA ligase activity"/>
    <property type="evidence" value="ECO:0007669"/>
    <property type="project" value="UniProtKB-EC"/>
</dbReference>
<reference evidence="15 16" key="1">
    <citation type="submission" date="2020-11" db="EMBL/GenBank/DDBJ databases">
        <title>Kefir isolates.</title>
        <authorList>
            <person name="Marcisauskas S."/>
            <person name="Kim Y."/>
            <person name="Blasche S."/>
        </authorList>
    </citation>
    <scope>NUCLEOTIDE SEQUENCE [LARGE SCALE GENOMIC DNA]</scope>
    <source>
        <strain evidence="15 16">OG2</strain>
    </source>
</reference>
<keyword evidence="4 11" id="KW-0436">Ligase</keyword>
<evidence type="ECO:0000313" key="16">
    <source>
        <dbReference type="Proteomes" id="UP000750334"/>
    </source>
</evidence>
<dbReference type="InterPro" id="IPR014729">
    <property type="entry name" value="Rossmann-like_a/b/a_fold"/>
</dbReference>
<dbReference type="InterPro" id="IPR001412">
    <property type="entry name" value="aa-tRNA-synth_I_CS"/>
</dbReference>
<evidence type="ECO:0000256" key="7">
    <source>
        <dbReference type="ARBA" id="ARBA00022917"/>
    </source>
</evidence>
<dbReference type="NCBIfam" id="TIGR00396">
    <property type="entry name" value="leuS_bact"/>
    <property type="match status" value="1"/>
</dbReference>
<dbReference type="Gene3D" id="1.10.730.10">
    <property type="entry name" value="Isoleucyl-tRNA Synthetase, Domain 1"/>
    <property type="match status" value="1"/>
</dbReference>
<evidence type="ECO:0000259" key="13">
    <source>
        <dbReference type="Pfam" id="PF09334"/>
    </source>
</evidence>
<evidence type="ECO:0000256" key="8">
    <source>
        <dbReference type="ARBA" id="ARBA00023146"/>
    </source>
</evidence>
<dbReference type="AlphaFoldDB" id="A0A9P7BD99"/>
<dbReference type="EMBL" id="PUHR01000003">
    <property type="protein sequence ID" value="KAG0672394.1"/>
    <property type="molecule type" value="Genomic_DNA"/>
</dbReference>
<dbReference type="OrthoDB" id="15954at2759"/>
<dbReference type="FunFam" id="3.40.50.620:FF:000100">
    <property type="entry name" value="probable leucine--tRNA ligase, mitochondrial"/>
    <property type="match status" value="1"/>
</dbReference>
<dbReference type="GO" id="GO:0032543">
    <property type="term" value="P:mitochondrial translation"/>
    <property type="evidence" value="ECO:0007669"/>
    <property type="project" value="TreeGrafter"/>
</dbReference>
<dbReference type="SUPFAM" id="SSF47323">
    <property type="entry name" value="Anticodon-binding domain of a subclass of class I aminoacyl-tRNA synthetases"/>
    <property type="match status" value="1"/>
</dbReference>
<evidence type="ECO:0000256" key="10">
    <source>
        <dbReference type="ARBA" id="ARBA00047469"/>
    </source>
</evidence>
<comment type="catalytic activity">
    <reaction evidence="10">
        <text>tRNA(Leu) + L-leucine + ATP = L-leucyl-tRNA(Leu) + AMP + diphosphate</text>
        <dbReference type="Rhea" id="RHEA:11688"/>
        <dbReference type="Rhea" id="RHEA-COMP:9613"/>
        <dbReference type="Rhea" id="RHEA-COMP:9622"/>
        <dbReference type="ChEBI" id="CHEBI:30616"/>
        <dbReference type="ChEBI" id="CHEBI:33019"/>
        <dbReference type="ChEBI" id="CHEBI:57427"/>
        <dbReference type="ChEBI" id="CHEBI:78442"/>
        <dbReference type="ChEBI" id="CHEBI:78494"/>
        <dbReference type="ChEBI" id="CHEBI:456215"/>
        <dbReference type="EC" id="6.1.1.4"/>
    </reaction>
</comment>
<dbReference type="PROSITE" id="PS00178">
    <property type="entry name" value="AA_TRNA_LIGASE_I"/>
    <property type="match status" value="1"/>
</dbReference>
<keyword evidence="5 11" id="KW-0547">Nucleotide-binding</keyword>